<protein>
    <submittedName>
        <fullName evidence="8">Site-specific tyrosine recombinase</fullName>
    </submittedName>
</protein>
<dbReference type="InterPro" id="IPR050090">
    <property type="entry name" value="Tyrosine_recombinase_XerCD"/>
</dbReference>
<feature type="region of interest" description="Disordered" evidence="5">
    <location>
        <begin position="1"/>
        <end position="20"/>
    </location>
</feature>
<comment type="similarity">
    <text evidence="1">Belongs to the 'phage' integrase family.</text>
</comment>
<keyword evidence="9" id="KW-1185">Reference proteome</keyword>
<feature type="domain" description="Tyr recombinase" evidence="6">
    <location>
        <begin position="158"/>
        <end position="340"/>
    </location>
</feature>
<sequence length="351" mass="41629">MARKFITERRPTASRGVQRSLEDRRTPIDVKYSLEEALEIFVQAKEAEGLRPRTIKDYRQHISYLREFLSEECPEVIEDINALTAQIIRAYINYLRKDRRPYEGAEHRKVVEREGLSVNTINMRLRTLKTMCRFWYAEGITGKNAMESVKPVRDDQQKEVRGLTDEEIGKIFNALDDRQFAEWRDKVLMYLMLDTGLRPEEAVSVHISQFDFRSMSVLVPSQIAKNRKEREIPISREVGRMVRELYEEVRQYFGEPDQVFMNAYGDPFTADAFRKRLNRMKVRLKLDELHPHMFRHTFARNYLLNGGDIFTLQKILDHADIKTTRKYVQMSNADVKAQHNKYSPIRKFLRR</sequence>
<dbReference type="SUPFAM" id="SSF56349">
    <property type="entry name" value="DNA breaking-rejoining enzymes"/>
    <property type="match status" value="1"/>
</dbReference>
<feature type="compositionally biased region" description="Basic and acidic residues" evidence="5">
    <location>
        <begin position="1"/>
        <end position="11"/>
    </location>
</feature>
<feature type="domain" description="Core-binding (CB)" evidence="7">
    <location>
        <begin position="32"/>
        <end position="136"/>
    </location>
</feature>
<dbReference type="InterPro" id="IPR010998">
    <property type="entry name" value="Integrase_recombinase_N"/>
</dbReference>
<evidence type="ECO:0000256" key="2">
    <source>
        <dbReference type="ARBA" id="ARBA00023125"/>
    </source>
</evidence>
<dbReference type="CDD" id="cd00397">
    <property type="entry name" value="DNA_BRE_C"/>
    <property type="match status" value="1"/>
</dbReference>
<dbReference type="Pfam" id="PF13102">
    <property type="entry name" value="Phage_int_SAM_5"/>
    <property type="match status" value="1"/>
</dbReference>
<dbReference type="Proteomes" id="UP000501048">
    <property type="component" value="Chromosome"/>
</dbReference>
<dbReference type="PANTHER" id="PTHR30349:SF41">
    <property type="entry name" value="INTEGRASE_RECOMBINASE PROTEIN MJ0367-RELATED"/>
    <property type="match status" value="1"/>
</dbReference>
<dbReference type="InterPro" id="IPR002104">
    <property type="entry name" value="Integrase_catalytic"/>
</dbReference>
<evidence type="ECO:0000256" key="5">
    <source>
        <dbReference type="SAM" id="MobiDB-lite"/>
    </source>
</evidence>
<proteinExistence type="inferred from homology"/>
<organism evidence="8 9">
    <name type="scientific">Bacillus mojavensis</name>
    <dbReference type="NCBI Taxonomy" id="72360"/>
    <lineage>
        <taxon>Bacteria</taxon>
        <taxon>Bacillati</taxon>
        <taxon>Bacillota</taxon>
        <taxon>Bacilli</taxon>
        <taxon>Bacillales</taxon>
        <taxon>Bacillaceae</taxon>
        <taxon>Bacillus</taxon>
    </lineage>
</organism>
<dbReference type="EMBL" id="CP051464">
    <property type="protein sequence ID" value="QJC97185.1"/>
    <property type="molecule type" value="Genomic_DNA"/>
</dbReference>
<dbReference type="PROSITE" id="PS51898">
    <property type="entry name" value="TYR_RECOMBINASE"/>
    <property type="match status" value="1"/>
</dbReference>
<dbReference type="Gene3D" id="1.10.443.10">
    <property type="entry name" value="Intergrase catalytic core"/>
    <property type="match status" value="1"/>
</dbReference>
<dbReference type="Pfam" id="PF00589">
    <property type="entry name" value="Phage_integrase"/>
    <property type="match status" value="1"/>
</dbReference>
<dbReference type="PANTHER" id="PTHR30349">
    <property type="entry name" value="PHAGE INTEGRASE-RELATED"/>
    <property type="match status" value="1"/>
</dbReference>
<reference evidence="8 9" key="1">
    <citation type="submission" date="2020-04" db="EMBL/GenBank/DDBJ databases">
        <title>Plant growth promoting and environmental Bacillus: genomic and epigenetic comparison.</title>
        <authorList>
            <person name="Reva O.N."/>
            <person name="Lutz S."/>
            <person name="Ahrens C.H."/>
        </authorList>
    </citation>
    <scope>NUCLEOTIDE SEQUENCE [LARGE SCALE GENOMIC DNA]</scope>
    <source>
        <strain evidence="8 9">UCMB5075</strain>
    </source>
</reference>
<dbReference type="InterPro" id="IPR013762">
    <property type="entry name" value="Integrase-like_cat_sf"/>
</dbReference>
<evidence type="ECO:0000313" key="8">
    <source>
        <dbReference type="EMBL" id="QJC97185.1"/>
    </source>
</evidence>
<keyword evidence="3" id="KW-0233">DNA recombination</keyword>
<dbReference type="InterPro" id="IPR044068">
    <property type="entry name" value="CB"/>
</dbReference>
<gene>
    <name evidence="8" type="primary">codV</name>
    <name evidence="8" type="ORF">HC660_27110</name>
</gene>
<evidence type="ECO:0000313" key="9">
    <source>
        <dbReference type="Proteomes" id="UP000501048"/>
    </source>
</evidence>
<evidence type="ECO:0000259" key="7">
    <source>
        <dbReference type="PROSITE" id="PS51900"/>
    </source>
</evidence>
<evidence type="ECO:0000259" key="6">
    <source>
        <dbReference type="PROSITE" id="PS51898"/>
    </source>
</evidence>
<name>A0ABX6LZM9_BACMO</name>
<dbReference type="Gene3D" id="1.10.150.130">
    <property type="match status" value="1"/>
</dbReference>
<dbReference type="InterPro" id="IPR025269">
    <property type="entry name" value="SAM-like_dom"/>
</dbReference>
<evidence type="ECO:0000256" key="1">
    <source>
        <dbReference type="ARBA" id="ARBA00008857"/>
    </source>
</evidence>
<dbReference type="InterPro" id="IPR011010">
    <property type="entry name" value="DNA_brk_join_enz"/>
</dbReference>
<keyword evidence="2 4" id="KW-0238">DNA-binding</keyword>
<evidence type="ECO:0000256" key="3">
    <source>
        <dbReference type="ARBA" id="ARBA00023172"/>
    </source>
</evidence>
<accession>A0ABX6LZM9</accession>
<evidence type="ECO:0000256" key="4">
    <source>
        <dbReference type="PROSITE-ProRule" id="PRU01248"/>
    </source>
</evidence>
<dbReference type="PROSITE" id="PS51900">
    <property type="entry name" value="CB"/>
    <property type="match status" value="1"/>
</dbReference>